<dbReference type="SMART" id="SM00060">
    <property type="entry name" value="FN3"/>
    <property type="match status" value="1"/>
</dbReference>
<keyword evidence="3" id="KW-0112">Calmodulin-binding</keyword>
<dbReference type="GO" id="GO:0032154">
    <property type="term" value="C:cleavage furrow"/>
    <property type="evidence" value="ECO:0007669"/>
    <property type="project" value="TreeGrafter"/>
</dbReference>
<dbReference type="PANTHER" id="PTHR47633">
    <property type="entry name" value="IMMUNOGLOBULIN"/>
    <property type="match status" value="1"/>
</dbReference>
<dbReference type="GO" id="GO:0005516">
    <property type="term" value="F:calmodulin binding"/>
    <property type="evidence" value="ECO:0007669"/>
    <property type="project" value="UniProtKB-KW"/>
</dbReference>
<dbReference type="InterPro" id="IPR003599">
    <property type="entry name" value="Ig_sub"/>
</dbReference>
<feature type="domain" description="Fibronectin type-III" evidence="7">
    <location>
        <begin position="134"/>
        <end position="226"/>
    </location>
</feature>
<dbReference type="InterPro" id="IPR007110">
    <property type="entry name" value="Ig-like_dom"/>
</dbReference>
<dbReference type="PANTHER" id="PTHR47633:SF1">
    <property type="entry name" value="MYOSIN LIGHT CHAIN KINASE, SMOOTH MUSCLE"/>
    <property type="match status" value="1"/>
</dbReference>
<evidence type="ECO:0000256" key="2">
    <source>
        <dbReference type="ARBA" id="ARBA00022737"/>
    </source>
</evidence>
<organism evidence="8">
    <name type="scientific">Pongo abelii</name>
    <name type="common">Sumatran orangutan</name>
    <name type="synonym">Pongo pygmaeus abelii</name>
    <dbReference type="NCBI Taxonomy" id="9601"/>
    <lineage>
        <taxon>Eukaryota</taxon>
        <taxon>Metazoa</taxon>
        <taxon>Chordata</taxon>
        <taxon>Craniata</taxon>
        <taxon>Vertebrata</taxon>
        <taxon>Euteleostomi</taxon>
        <taxon>Mammalia</taxon>
        <taxon>Eutheria</taxon>
        <taxon>Euarchontoglires</taxon>
        <taxon>Primates</taxon>
        <taxon>Haplorrhini</taxon>
        <taxon>Catarrhini</taxon>
        <taxon>Hominidae</taxon>
        <taxon>Pongo</taxon>
    </lineage>
</organism>
<protein>
    <submittedName>
        <fullName evidence="8">MYLK isoform 14</fullName>
    </submittedName>
</protein>
<feature type="domain" description="Ig-like" evidence="6">
    <location>
        <begin position="38"/>
        <end position="126"/>
    </location>
</feature>
<feature type="non-terminal residue" evidence="8">
    <location>
        <position position="229"/>
    </location>
</feature>
<dbReference type="FunFam" id="2.60.40.10:FF:000297">
    <property type="entry name" value="Myosin light chain kinase, smooth muscle"/>
    <property type="match status" value="1"/>
</dbReference>
<dbReference type="CDD" id="cd05762">
    <property type="entry name" value="IgI_8_hMLCK_like"/>
    <property type="match status" value="1"/>
</dbReference>
<evidence type="ECO:0000256" key="1">
    <source>
        <dbReference type="ARBA" id="ARBA00006692"/>
    </source>
</evidence>
<comment type="caution">
    <text evidence="8">The sequence shown here is derived from an EMBL/GenBank/DDBJ whole genome shotgun (WGS) entry which is preliminary data.</text>
</comment>
<dbReference type="PRINTS" id="PR00014">
    <property type="entry name" value="FNTYPEIII"/>
</dbReference>
<dbReference type="InterPro" id="IPR013783">
    <property type="entry name" value="Ig-like_fold"/>
</dbReference>
<dbReference type="Pfam" id="PF07679">
    <property type="entry name" value="I-set"/>
    <property type="match status" value="1"/>
</dbReference>
<comment type="similarity">
    <text evidence="1">Belongs to the protein kinase superfamily. CAMK Ser/Thr protein kinase family.</text>
</comment>
<sequence length="229" mass="25311">MKSRRPKSSLPPVLGTESDATVKKKPAPKTPPKAAMPPQIIQFPEDQKVRAGESVELFGKVTGTQPITCTWMKFRKQIQESEHMKVESSENGSKLTILAARQEHCGCYTLLVENKLGSRQAQVNLTVVDKPDPPAGTPCASDIRSSSLTLSWYGSSYDGGSAVQSYSIEIWDSANKMWKELATCRSTSFNVQDLLPDHEYKFRVRAINVYGTSEPSQESELTTVGEKPE</sequence>
<dbReference type="Gene3D" id="2.60.40.10">
    <property type="entry name" value="Immunoglobulins"/>
    <property type="match status" value="2"/>
</dbReference>
<accession>A0A2J8W1R5</accession>
<dbReference type="InterPro" id="IPR036116">
    <property type="entry name" value="FN3_sf"/>
</dbReference>
<dbReference type="PROSITE" id="PS50853">
    <property type="entry name" value="FN3"/>
    <property type="match status" value="1"/>
</dbReference>
<evidence type="ECO:0000259" key="7">
    <source>
        <dbReference type="PROSITE" id="PS50853"/>
    </source>
</evidence>
<dbReference type="InterPro" id="IPR003961">
    <property type="entry name" value="FN3_dom"/>
</dbReference>
<dbReference type="GO" id="GO:0030027">
    <property type="term" value="C:lamellipodium"/>
    <property type="evidence" value="ECO:0007669"/>
    <property type="project" value="TreeGrafter"/>
</dbReference>
<dbReference type="GO" id="GO:0001725">
    <property type="term" value="C:stress fiber"/>
    <property type="evidence" value="ECO:0007669"/>
    <property type="project" value="TreeGrafter"/>
</dbReference>
<reference evidence="8" key="1">
    <citation type="submission" date="2017-12" db="EMBL/GenBank/DDBJ databases">
        <title>High-resolution comparative analysis of great ape genomes.</title>
        <authorList>
            <person name="Pollen A."/>
            <person name="Hastie A."/>
            <person name="Hormozdiari F."/>
            <person name="Dougherty M."/>
            <person name="Liu R."/>
            <person name="Chaisson M."/>
            <person name="Hoppe E."/>
            <person name="Hill C."/>
            <person name="Pang A."/>
            <person name="Hillier L."/>
            <person name="Baker C."/>
            <person name="Armstrong J."/>
            <person name="Shendure J."/>
            <person name="Paten B."/>
            <person name="Wilson R."/>
            <person name="Chao H."/>
            <person name="Schneider V."/>
            <person name="Ventura M."/>
            <person name="Kronenberg Z."/>
            <person name="Murali S."/>
            <person name="Gordon D."/>
            <person name="Cantsilieris S."/>
            <person name="Munson K."/>
            <person name="Nelson B."/>
            <person name="Raja A."/>
            <person name="Underwood J."/>
            <person name="Diekhans M."/>
            <person name="Fiddes I."/>
            <person name="Haussler D."/>
            <person name="Eichler E."/>
        </authorList>
    </citation>
    <scope>NUCLEOTIDE SEQUENCE [LARGE SCALE GENOMIC DNA]</scope>
    <source>
        <strain evidence="8">Susie</strain>
    </source>
</reference>
<dbReference type="FunFam" id="2.60.40.10:FF:000785">
    <property type="entry name" value="Myosin light chain kinase, smooth muscle"/>
    <property type="match status" value="1"/>
</dbReference>
<evidence type="ECO:0000313" key="8">
    <source>
        <dbReference type="EMBL" id="PNJ63725.1"/>
    </source>
</evidence>
<dbReference type="SMART" id="SM00409">
    <property type="entry name" value="IG"/>
    <property type="match status" value="1"/>
</dbReference>
<evidence type="ECO:0000256" key="3">
    <source>
        <dbReference type="ARBA" id="ARBA00022860"/>
    </source>
</evidence>
<dbReference type="SUPFAM" id="SSF49265">
    <property type="entry name" value="Fibronectin type III"/>
    <property type="match status" value="1"/>
</dbReference>
<evidence type="ECO:0000259" key="6">
    <source>
        <dbReference type="PROSITE" id="PS50835"/>
    </source>
</evidence>
<proteinExistence type="inferred from homology"/>
<evidence type="ECO:0000256" key="5">
    <source>
        <dbReference type="SAM" id="MobiDB-lite"/>
    </source>
</evidence>
<keyword evidence="2" id="KW-0677">Repeat</keyword>
<dbReference type="GO" id="GO:0004687">
    <property type="term" value="F:myosin light chain kinase activity"/>
    <property type="evidence" value="ECO:0007669"/>
    <property type="project" value="TreeGrafter"/>
</dbReference>
<keyword evidence="4" id="KW-0393">Immunoglobulin domain</keyword>
<dbReference type="GO" id="GO:0014820">
    <property type="term" value="P:tonic smooth muscle contraction"/>
    <property type="evidence" value="ECO:0007669"/>
    <property type="project" value="TreeGrafter"/>
</dbReference>
<feature type="region of interest" description="Disordered" evidence="5">
    <location>
        <begin position="1"/>
        <end position="39"/>
    </location>
</feature>
<dbReference type="PROSITE" id="PS50835">
    <property type="entry name" value="IG_LIKE"/>
    <property type="match status" value="1"/>
</dbReference>
<dbReference type="GO" id="GO:0005737">
    <property type="term" value="C:cytoplasm"/>
    <property type="evidence" value="ECO:0007669"/>
    <property type="project" value="TreeGrafter"/>
</dbReference>
<dbReference type="SUPFAM" id="SSF48726">
    <property type="entry name" value="Immunoglobulin"/>
    <property type="match status" value="1"/>
</dbReference>
<dbReference type="CDD" id="cd00063">
    <property type="entry name" value="FN3"/>
    <property type="match status" value="1"/>
</dbReference>
<dbReference type="AlphaFoldDB" id="A0A2J8W1R5"/>
<dbReference type="InterPro" id="IPR013098">
    <property type="entry name" value="Ig_I-set"/>
</dbReference>
<gene>
    <name evidence="8" type="ORF">CR201_G0013628</name>
</gene>
<dbReference type="EMBL" id="NDHI03003402">
    <property type="protein sequence ID" value="PNJ63725.1"/>
    <property type="molecule type" value="Genomic_DNA"/>
</dbReference>
<evidence type="ECO:0000256" key="4">
    <source>
        <dbReference type="ARBA" id="ARBA00023319"/>
    </source>
</evidence>
<name>A0A2J8W1R5_PONAB</name>
<dbReference type="InterPro" id="IPR036179">
    <property type="entry name" value="Ig-like_dom_sf"/>
</dbReference>
<dbReference type="Pfam" id="PF00041">
    <property type="entry name" value="fn3"/>
    <property type="match status" value="1"/>
</dbReference>